<dbReference type="Pfam" id="PF04264">
    <property type="entry name" value="YceI"/>
    <property type="match status" value="1"/>
</dbReference>
<dbReference type="PANTHER" id="PTHR34406:SF1">
    <property type="entry name" value="PROTEIN YCEI"/>
    <property type="match status" value="1"/>
</dbReference>
<sequence length="179" mass="20304">MNFTTQWSIDPDHSSIEFKIRHLLISQISGAFKIFNGKMTTDTDNFETAEISLSIDVYSFDTNNIERDEHIKSKDFLDADQFPEINFTSSKLEKIEGDDYKLYGNLTIKGVSREVILDVEFGGQAKDGFGKMKAGFEISGKIDRNDFGILTNDRTETGNLIVGDEIKIHANIEFDKEED</sequence>
<gene>
    <name evidence="2" type="ORF">ACFPVY_08080</name>
</gene>
<dbReference type="SUPFAM" id="SSF101874">
    <property type="entry name" value="YceI-like"/>
    <property type="match status" value="1"/>
</dbReference>
<dbReference type="SMART" id="SM00867">
    <property type="entry name" value="YceI"/>
    <property type="match status" value="1"/>
</dbReference>
<dbReference type="InterPro" id="IPR007372">
    <property type="entry name" value="Lipid/polyisoprenoid-bd_YceI"/>
</dbReference>
<keyword evidence="3" id="KW-1185">Reference proteome</keyword>
<organism evidence="2 3">
    <name type="scientific">Flavobacterium qiangtangense</name>
    <dbReference type="NCBI Taxonomy" id="1442595"/>
    <lineage>
        <taxon>Bacteria</taxon>
        <taxon>Pseudomonadati</taxon>
        <taxon>Bacteroidota</taxon>
        <taxon>Flavobacteriia</taxon>
        <taxon>Flavobacteriales</taxon>
        <taxon>Flavobacteriaceae</taxon>
        <taxon>Flavobacterium</taxon>
    </lineage>
</organism>
<accession>A0ABW1PP26</accession>
<dbReference type="Proteomes" id="UP001596287">
    <property type="component" value="Unassembled WGS sequence"/>
</dbReference>
<proteinExistence type="predicted"/>
<dbReference type="RefSeq" id="WP_379791459.1">
    <property type="nucleotide sequence ID" value="NZ_JBHSQB010000007.1"/>
</dbReference>
<feature type="domain" description="Lipid/polyisoprenoid-binding YceI-like" evidence="1">
    <location>
        <begin position="6"/>
        <end position="175"/>
    </location>
</feature>
<protein>
    <submittedName>
        <fullName evidence="2">YceI family protein</fullName>
    </submittedName>
</protein>
<evidence type="ECO:0000313" key="3">
    <source>
        <dbReference type="Proteomes" id="UP001596287"/>
    </source>
</evidence>
<dbReference type="EMBL" id="JBHSQB010000007">
    <property type="protein sequence ID" value="MFC6096602.1"/>
    <property type="molecule type" value="Genomic_DNA"/>
</dbReference>
<evidence type="ECO:0000313" key="2">
    <source>
        <dbReference type="EMBL" id="MFC6096602.1"/>
    </source>
</evidence>
<comment type="caution">
    <text evidence="2">The sequence shown here is derived from an EMBL/GenBank/DDBJ whole genome shotgun (WGS) entry which is preliminary data.</text>
</comment>
<reference evidence="3" key="1">
    <citation type="journal article" date="2019" name="Int. J. Syst. Evol. Microbiol.">
        <title>The Global Catalogue of Microorganisms (GCM) 10K type strain sequencing project: providing services to taxonomists for standard genome sequencing and annotation.</title>
        <authorList>
            <consortium name="The Broad Institute Genomics Platform"/>
            <consortium name="The Broad Institute Genome Sequencing Center for Infectious Disease"/>
            <person name="Wu L."/>
            <person name="Ma J."/>
        </authorList>
    </citation>
    <scope>NUCLEOTIDE SEQUENCE [LARGE SCALE GENOMIC DNA]</scope>
    <source>
        <strain evidence="3">CCUG 49679</strain>
    </source>
</reference>
<dbReference type="PANTHER" id="PTHR34406">
    <property type="entry name" value="PROTEIN YCEI"/>
    <property type="match status" value="1"/>
</dbReference>
<dbReference type="InterPro" id="IPR036761">
    <property type="entry name" value="TTHA0802/YceI-like_sf"/>
</dbReference>
<dbReference type="Gene3D" id="2.40.128.110">
    <property type="entry name" value="Lipid/polyisoprenoid-binding, YceI-like"/>
    <property type="match status" value="1"/>
</dbReference>
<name>A0ABW1PP26_9FLAO</name>
<evidence type="ECO:0000259" key="1">
    <source>
        <dbReference type="SMART" id="SM00867"/>
    </source>
</evidence>